<evidence type="ECO:0000259" key="1">
    <source>
        <dbReference type="Pfam" id="PF00535"/>
    </source>
</evidence>
<dbReference type="Proteomes" id="UP001153642">
    <property type="component" value="Unassembled WGS sequence"/>
</dbReference>
<feature type="domain" description="Glycosyltransferase 2-like" evidence="1">
    <location>
        <begin position="4"/>
        <end position="165"/>
    </location>
</feature>
<dbReference type="RefSeq" id="WP_277898956.1">
    <property type="nucleotide sequence ID" value="NZ_JAPMUA010000002.1"/>
</dbReference>
<organism evidence="2 3">
    <name type="scientific">Galbibacter pacificus</name>
    <dbReference type="NCBI Taxonomy" id="2996052"/>
    <lineage>
        <taxon>Bacteria</taxon>
        <taxon>Pseudomonadati</taxon>
        <taxon>Bacteroidota</taxon>
        <taxon>Flavobacteriia</taxon>
        <taxon>Flavobacteriales</taxon>
        <taxon>Flavobacteriaceae</taxon>
        <taxon>Galbibacter</taxon>
    </lineage>
</organism>
<dbReference type="InterPro" id="IPR001173">
    <property type="entry name" value="Glyco_trans_2-like"/>
</dbReference>
<dbReference type="PANTHER" id="PTHR22916:SF3">
    <property type="entry name" value="UDP-GLCNAC:BETAGAL BETA-1,3-N-ACETYLGLUCOSAMINYLTRANSFERASE-LIKE PROTEIN 1"/>
    <property type="match status" value="1"/>
</dbReference>
<protein>
    <submittedName>
        <fullName evidence="2">Glycosyltransferase family 2 protein</fullName>
    </submittedName>
</protein>
<dbReference type="SUPFAM" id="SSF53448">
    <property type="entry name" value="Nucleotide-diphospho-sugar transferases"/>
    <property type="match status" value="1"/>
</dbReference>
<dbReference type="Gene3D" id="3.90.550.10">
    <property type="entry name" value="Spore Coat Polysaccharide Biosynthesis Protein SpsA, Chain A"/>
    <property type="match status" value="1"/>
</dbReference>
<comment type="caution">
    <text evidence="2">The sequence shown here is derived from an EMBL/GenBank/DDBJ whole genome shotgun (WGS) entry which is preliminary data.</text>
</comment>
<dbReference type="EMBL" id="JAPMUA010000002">
    <property type="protein sequence ID" value="MDG3585788.1"/>
    <property type="molecule type" value="Genomic_DNA"/>
</dbReference>
<accession>A0ABT6FRA2</accession>
<dbReference type="Pfam" id="PF00535">
    <property type="entry name" value="Glycos_transf_2"/>
    <property type="match status" value="1"/>
</dbReference>
<dbReference type="PANTHER" id="PTHR22916">
    <property type="entry name" value="GLYCOSYLTRANSFERASE"/>
    <property type="match status" value="1"/>
</dbReference>
<dbReference type="CDD" id="cd00761">
    <property type="entry name" value="Glyco_tranf_GTA_type"/>
    <property type="match status" value="1"/>
</dbReference>
<evidence type="ECO:0000313" key="2">
    <source>
        <dbReference type="EMBL" id="MDG3585788.1"/>
    </source>
</evidence>
<evidence type="ECO:0000313" key="3">
    <source>
        <dbReference type="Proteomes" id="UP001153642"/>
    </source>
</evidence>
<keyword evidence="3" id="KW-1185">Reference proteome</keyword>
<reference evidence="2" key="1">
    <citation type="submission" date="2022-11" db="EMBL/GenBank/DDBJ databases">
        <title>High-quality draft genome sequence of Galbibacter sp. strain CMA-7.</title>
        <authorList>
            <person name="Wei L."/>
            <person name="Dong C."/>
            <person name="Shao Z."/>
        </authorList>
    </citation>
    <scope>NUCLEOTIDE SEQUENCE</scope>
    <source>
        <strain evidence="2">CMA-7</strain>
    </source>
</reference>
<proteinExistence type="predicted"/>
<name>A0ABT6FRA2_9FLAO</name>
<sequence>MHLSIVIPVYNVEKYIERCILSTLKQNLDKNDYEIVVVDDETPDNSMEIVNKLTKKHTNIKTVSQKNKGLGGARNTGVNHAEGTYVLFLDSDDYLNENVLKEIITTALDNNLDILDFGAQGIQEDGKVIYTVKQLLTGKAYSGAEYFSHGYHQSACVRLYKKAFLQKNKLQFREKVYVEDVEFNFKAVFLAEKIMGVNTIVSSFVQTTGSITRSHNELKNKKLVTDILDAIKKIDCFSKDIITKNSVAYKKSREKVNEQTITLLKILFTKTKDYSFFKEIICQLKNINLYPLQFRSTNKKRELFKVFSNNEWLFSQFYKAKPHKK</sequence>
<gene>
    <name evidence="2" type="ORF">OSR52_07890</name>
</gene>
<dbReference type="InterPro" id="IPR029044">
    <property type="entry name" value="Nucleotide-diphossugar_trans"/>
</dbReference>